<evidence type="ECO:0000313" key="4">
    <source>
        <dbReference type="RefSeq" id="XP_044937175.1"/>
    </source>
</evidence>
<protein>
    <submittedName>
        <fullName evidence="4">Uncharacterized protein LOC101688436 isoform X3</fullName>
    </submittedName>
</protein>
<accession>M3YCR2</accession>
<gene>
    <name evidence="4" type="primary">LOC101688436</name>
</gene>
<reference evidence="4" key="2">
    <citation type="submission" date="2025-04" db="UniProtKB">
        <authorList>
            <consortium name="RefSeq"/>
        </authorList>
    </citation>
    <scope>IDENTIFICATION</scope>
    <source>
        <tissue evidence="4">Brain</tissue>
    </source>
</reference>
<reference evidence="2" key="1">
    <citation type="submission" date="2024-06" db="UniProtKB">
        <authorList>
            <consortium name="Ensembl"/>
        </authorList>
    </citation>
    <scope>IDENTIFICATION</scope>
</reference>
<proteinExistence type="predicted"/>
<organism evidence="2">
    <name type="scientific">Mustela putorius furo</name>
    <name type="common">European domestic ferret</name>
    <name type="synonym">Mustela furo</name>
    <dbReference type="NCBI Taxonomy" id="9669"/>
    <lineage>
        <taxon>Eukaryota</taxon>
        <taxon>Metazoa</taxon>
        <taxon>Chordata</taxon>
        <taxon>Craniata</taxon>
        <taxon>Vertebrata</taxon>
        <taxon>Euteleostomi</taxon>
        <taxon>Mammalia</taxon>
        <taxon>Eutheria</taxon>
        <taxon>Laurasiatheria</taxon>
        <taxon>Carnivora</taxon>
        <taxon>Caniformia</taxon>
        <taxon>Musteloidea</taxon>
        <taxon>Mustelidae</taxon>
        <taxon>Mustelinae</taxon>
        <taxon>Mustela</taxon>
    </lineage>
</organism>
<feature type="compositionally biased region" description="Polar residues" evidence="1">
    <location>
        <begin position="56"/>
        <end position="66"/>
    </location>
</feature>
<evidence type="ECO:0000256" key="1">
    <source>
        <dbReference type="SAM" id="MobiDB-lite"/>
    </source>
</evidence>
<feature type="region of interest" description="Disordered" evidence="1">
    <location>
        <begin position="1"/>
        <end position="121"/>
    </location>
</feature>
<dbReference type="GeneID" id="101688436"/>
<name>M3YCR2_MUSPF</name>
<dbReference type="Ensembl" id="ENSMPUT00000009272.1">
    <property type="protein sequence ID" value="ENSMPUP00000009119.1"/>
    <property type="gene ID" value="ENSMPUG00000009196.1"/>
</dbReference>
<dbReference type="HOGENOM" id="CLU_1234674_0_0_1"/>
<dbReference type="EMBL" id="AEYP01019262">
    <property type="status" value="NOT_ANNOTATED_CDS"/>
    <property type="molecule type" value="Genomic_DNA"/>
</dbReference>
<dbReference type="RefSeq" id="XP_044937175.1">
    <property type="nucleotide sequence ID" value="XM_045081240.1"/>
</dbReference>
<evidence type="ECO:0000313" key="2">
    <source>
        <dbReference type="Ensembl" id="ENSMPUP00000009119.1"/>
    </source>
</evidence>
<keyword evidence="3" id="KW-1185">Reference proteome</keyword>
<dbReference type="AlphaFoldDB" id="M3YCR2"/>
<dbReference type="Proteomes" id="UP000000715">
    <property type="component" value="Unplaced"/>
</dbReference>
<evidence type="ECO:0000313" key="3">
    <source>
        <dbReference type="Proteomes" id="UP000000715"/>
    </source>
</evidence>
<feature type="compositionally biased region" description="Basic and acidic residues" evidence="1">
    <location>
        <begin position="95"/>
        <end position="112"/>
    </location>
</feature>
<feature type="region of interest" description="Disordered" evidence="1">
    <location>
        <begin position="157"/>
        <end position="224"/>
    </location>
</feature>
<sequence length="224" mass="23163">MHAVASAWRPSEGGQSGRLFPSVIAGSSSSELSQREKKPSCRTRSGSIYKLRQANLLPSSHSSQSPDVPPGAQTGPPLGPAQKPPSLGTFPNAAADRRGNAEARRHELERGKTPALLGGDDRALPTLEAMGRAGLAPSAPASFVLAAAVGASAFLPASKPAEPADGSSASGLQPRLLEPHLHVSSPCSYPCARASSRSPPSPRETEITEEDSSRPGLKGRLDLL</sequence>